<accession>A0A1V2UFN9</accession>
<evidence type="ECO:0000313" key="2">
    <source>
        <dbReference type="Proteomes" id="UP000189299"/>
    </source>
</evidence>
<dbReference type="STRING" id="53346.A5802_000700"/>
<dbReference type="EMBL" id="MSTR01000011">
    <property type="protein sequence ID" value="ONN42055.1"/>
    <property type="molecule type" value="Genomic_DNA"/>
</dbReference>
<sequence length="60" mass="7232">MESNSITLKIKFKIPFHWYLFKIKFQSLFNVNLATRTLERFSSDFEENQSKYVKVVQSKP</sequence>
<reference evidence="1 2" key="1">
    <citation type="submission" date="2016-12" db="EMBL/GenBank/DDBJ databases">
        <authorList>
            <person name="Song W.-J."/>
            <person name="Kurnit D.M."/>
        </authorList>
    </citation>
    <scope>NUCLEOTIDE SEQUENCE [LARGE SCALE GENOMIC DNA]</scope>
    <source>
        <strain evidence="1 2">CGB1038-1_S1</strain>
    </source>
</reference>
<dbReference type="Proteomes" id="UP000189299">
    <property type="component" value="Unassembled WGS sequence"/>
</dbReference>
<organism evidence="1 2">
    <name type="scientific">Enterococcus mundtii</name>
    <dbReference type="NCBI Taxonomy" id="53346"/>
    <lineage>
        <taxon>Bacteria</taxon>
        <taxon>Bacillati</taxon>
        <taxon>Bacillota</taxon>
        <taxon>Bacilli</taxon>
        <taxon>Lactobacillales</taxon>
        <taxon>Enterococcaceae</taxon>
        <taxon>Enterococcus</taxon>
    </lineage>
</organism>
<protein>
    <submittedName>
        <fullName evidence="1">Uncharacterized protein</fullName>
    </submittedName>
</protein>
<proteinExistence type="predicted"/>
<comment type="caution">
    <text evidence="1">The sequence shown here is derived from an EMBL/GenBank/DDBJ whole genome shotgun (WGS) entry which is preliminary data.</text>
</comment>
<evidence type="ECO:0000313" key="1">
    <source>
        <dbReference type="EMBL" id="ONN42055.1"/>
    </source>
</evidence>
<dbReference type="AlphaFoldDB" id="A0A1V2UFN9"/>
<name>A0A1V2UFN9_ENTMU</name>
<gene>
    <name evidence="1" type="ORF">BTN92_11050</name>
</gene>